<protein>
    <submittedName>
        <fullName evidence="3">Alpha/beta hydrolase</fullName>
    </submittedName>
</protein>
<feature type="transmembrane region" description="Helical" evidence="1">
    <location>
        <begin position="392"/>
        <end position="416"/>
    </location>
</feature>
<accession>A0A372ZYY6</accession>
<keyword evidence="4" id="KW-1185">Reference proteome</keyword>
<dbReference type="InterPro" id="IPR001375">
    <property type="entry name" value="Peptidase_S9_cat"/>
</dbReference>
<keyword evidence="1" id="KW-1133">Transmembrane helix</keyword>
<dbReference type="PANTHER" id="PTHR43265:SF1">
    <property type="entry name" value="ESTERASE ESTD"/>
    <property type="match status" value="1"/>
</dbReference>
<dbReference type="GO" id="GO:0052689">
    <property type="term" value="F:carboxylic ester hydrolase activity"/>
    <property type="evidence" value="ECO:0007669"/>
    <property type="project" value="TreeGrafter"/>
</dbReference>
<reference evidence="3 4" key="1">
    <citation type="submission" date="2018-08" db="EMBL/GenBank/DDBJ databases">
        <title>Diversity &amp; Physiological Properties of Lignin-Decomposing Actinobacteria from Soil.</title>
        <authorList>
            <person name="Roh S.G."/>
            <person name="Kim S.B."/>
        </authorList>
    </citation>
    <scope>NUCLEOTIDE SEQUENCE [LARGE SCALE GENOMIC DNA]</scope>
    <source>
        <strain evidence="3 4">MMS17-GH009</strain>
    </source>
</reference>
<dbReference type="InterPro" id="IPR029058">
    <property type="entry name" value="AB_hydrolase_fold"/>
</dbReference>
<dbReference type="PANTHER" id="PTHR43265">
    <property type="entry name" value="ESTERASE ESTD"/>
    <property type="match status" value="1"/>
</dbReference>
<comment type="caution">
    <text evidence="3">The sequence shown here is derived from an EMBL/GenBank/DDBJ whole genome shotgun (WGS) entry which is preliminary data.</text>
</comment>
<feature type="transmembrane region" description="Helical" evidence="1">
    <location>
        <begin position="428"/>
        <end position="449"/>
    </location>
</feature>
<organism evidence="3 4">
    <name type="scientific">Kitasatospora xanthocidica</name>
    <dbReference type="NCBI Taxonomy" id="83382"/>
    <lineage>
        <taxon>Bacteria</taxon>
        <taxon>Bacillati</taxon>
        <taxon>Actinomycetota</taxon>
        <taxon>Actinomycetes</taxon>
        <taxon>Kitasatosporales</taxon>
        <taxon>Streptomycetaceae</taxon>
        <taxon>Kitasatospora</taxon>
    </lineage>
</organism>
<dbReference type="Gene3D" id="3.40.50.1820">
    <property type="entry name" value="alpha/beta hydrolase"/>
    <property type="match status" value="1"/>
</dbReference>
<dbReference type="AlphaFoldDB" id="A0A372ZYY6"/>
<dbReference type="EMBL" id="QVIG01000001">
    <property type="protein sequence ID" value="RGD60662.1"/>
    <property type="molecule type" value="Genomic_DNA"/>
</dbReference>
<evidence type="ECO:0000256" key="1">
    <source>
        <dbReference type="SAM" id="Phobius"/>
    </source>
</evidence>
<dbReference type="GO" id="GO:0008236">
    <property type="term" value="F:serine-type peptidase activity"/>
    <property type="evidence" value="ECO:0007669"/>
    <property type="project" value="InterPro"/>
</dbReference>
<name>A0A372ZYY6_9ACTN</name>
<dbReference type="GO" id="GO:0006508">
    <property type="term" value="P:proteolysis"/>
    <property type="evidence" value="ECO:0007669"/>
    <property type="project" value="InterPro"/>
</dbReference>
<proteinExistence type="predicted"/>
<dbReference type="Pfam" id="PF00326">
    <property type="entry name" value="Peptidase_S9"/>
    <property type="match status" value="1"/>
</dbReference>
<feature type="transmembrane region" description="Helical" evidence="1">
    <location>
        <begin position="469"/>
        <end position="489"/>
    </location>
</feature>
<keyword evidence="1" id="KW-0472">Membrane</keyword>
<keyword evidence="3" id="KW-0378">Hydrolase</keyword>
<feature type="domain" description="Peptidase S9 prolyl oligopeptidase catalytic" evidence="2">
    <location>
        <begin position="108"/>
        <end position="292"/>
    </location>
</feature>
<dbReference type="InterPro" id="IPR053145">
    <property type="entry name" value="AB_hydrolase_Est10"/>
</dbReference>
<dbReference type="Proteomes" id="UP000263377">
    <property type="component" value="Unassembled WGS sequence"/>
</dbReference>
<sequence>MRTGPVRPARTGPALLLVTALLAALLGLLPGVGAEAAAAGAAGDAPAPGGPVPSPVDFTGAGGTVLHGLVLAAPGAKAGTPGPGLVMLPGAGPGPLAELRAAAESYARHGVTVLVFDKRTDGYSTTHRDYGQLADDALAAVRLLRARPEVAPDRVGLWGLSEGAWVASLAATRTTEAAYLVTVGAVGLTPARQQAWAYRGYLRHAGVSGSLVTALSDTSVRLLSAAGLFPEADYDPVPVWERVRQPVLAEWGTLDREAAPEESATIIRRALDRGGNTHYTLRTVPEVRHNLHLTRDDGYDRPDQLPADYAGTESAWIQRLATGLPAASADPAPHQDTRSLALDPLPWYESTWFEVVATLLCLTGFAGYALSGAVRLLRRRPRPAALPRAARWAALAGTAALLGALGYLLFLMLTAAMFPGPVLFGRPVVWLAVQLLALFALGAAAVAAAGARRERAALAAASLADRARLGALLLAGLVFLPWALSWGLLLP</sequence>
<keyword evidence="1" id="KW-0812">Transmembrane</keyword>
<feature type="transmembrane region" description="Helical" evidence="1">
    <location>
        <begin position="352"/>
        <end position="371"/>
    </location>
</feature>
<evidence type="ECO:0000313" key="3">
    <source>
        <dbReference type="EMBL" id="RGD60662.1"/>
    </source>
</evidence>
<evidence type="ECO:0000313" key="4">
    <source>
        <dbReference type="Proteomes" id="UP000263377"/>
    </source>
</evidence>
<dbReference type="RefSeq" id="WP_117488813.1">
    <property type="nucleotide sequence ID" value="NZ_QVIG01000001.1"/>
</dbReference>
<gene>
    <name evidence="3" type="ORF">DR950_25395</name>
</gene>
<dbReference type="SUPFAM" id="SSF53474">
    <property type="entry name" value="alpha/beta-Hydrolases"/>
    <property type="match status" value="1"/>
</dbReference>
<evidence type="ECO:0000259" key="2">
    <source>
        <dbReference type="Pfam" id="PF00326"/>
    </source>
</evidence>